<dbReference type="RefSeq" id="XP_008599360.1">
    <property type="nucleotide sequence ID" value="XM_008601138.1"/>
</dbReference>
<evidence type="ECO:0000313" key="2">
    <source>
        <dbReference type="Proteomes" id="UP000002762"/>
    </source>
</evidence>
<sequence length="189" mass="21250">MPAWSLSSNYLCQRSKFISRIAHAGASKTSWPPPLHAESSEYRAPGIRDGARMWPCGHRYFRSPTEPYWGYGWPIRLSASDSSIPFPCQKFNSRPLLDVLAQAARGGLSDVSERIYPEQNGLAQQTGFVGPSMRLHHLKRYSLRNKMIEISDFPRGSIAASRAKTNTLAEWRTKRIRTVIGSGRRSEAA</sequence>
<dbReference type="AlphaFoldDB" id="J5JPN9"/>
<dbReference type="InParanoid" id="J5JPN9"/>
<dbReference type="Proteomes" id="UP000002762">
    <property type="component" value="Unassembled WGS sequence"/>
</dbReference>
<gene>
    <name evidence="1" type="ORF">BBA_06041</name>
</gene>
<accession>J5JPN9</accession>
<proteinExistence type="predicted"/>
<protein>
    <submittedName>
        <fullName evidence="1">Uncharacterized protein</fullName>
    </submittedName>
</protein>
<evidence type="ECO:0000313" key="1">
    <source>
        <dbReference type="EMBL" id="EJP64866.1"/>
    </source>
</evidence>
<dbReference type="EMBL" id="JH725166">
    <property type="protein sequence ID" value="EJP64866.1"/>
    <property type="molecule type" value="Genomic_DNA"/>
</dbReference>
<dbReference type="GeneID" id="19889053"/>
<dbReference type="HOGENOM" id="CLU_1434218_0_0_1"/>
<organism evidence="1 2">
    <name type="scientific">Beauveria bassiana (strain ARSEF 2860)</name>
    <name type="common">White muscardine disease fungus</name>
    <name type="synonym">Tritirachium shiotae</name>
    <dbReference type="NCBI Taxonomy" id="655819"/>
    <lineage>
        <taxon>Eukaryota</taxon>
        <taxon>Fungi</taxon>
        <taxon>Dikarya</taxon>
        <taxon>Ascomycota</taxon>
        <taxon>Pezizomycotina</taxon>
        <taxon>Sordariomycetes</taxon>
        <taxon>Hypocreomycetidae</taxon>
        <taxon>Hypocreales</taxon>
        <taxon>Cordycipitaceae</taxon>
        <taxon>Beauveria</taxon>
    </lineage>
</organism>
<name>J5JPN9_BEAB2</name>
<keyword evidence="2" id="KW-1185">Reference proteome</keyword>
<reference evidence="1 2" key="1">
    <citation type="journal article" date="2012" name="Sci. Rep.">
        <title>Genomic perspectives on the evolution of fungal entomopathogenicity in Beauveria bassiana.</title>
        <authorList>
            <person name="Xiao G."/>
            <person name="Ying S.H."/>
            <person name="Zheng P."/>
            <person name="Wang Z.L."/>
            <person name="Zhang S."/>
            <person name="Xie X.Q."/>
            <person name="Shang Y."/>
            <person name="St Leger R.J."/>
            <person name="Zhao G.P."/>
            <person name="Wang C."/>
            <person name="Feng M.G."/>
        </authorList>
    </citation>
    <scope>NUCLEOTIDE SEQUENCE [LARGE SCALE GENOMIC DNA]</scope>
    <source>
        <strain evidence="1 2">ARSEF 2860</strain>
    </source>
</reference>